<evidence type="ECO:0000313" key="4">
    <source>
        <dbReference type="EMBL" id="MCQ4839809.1"/>
    </source>
</evidence>
<accession>A0ABT1RYU1</accession>
<evidence type="ECO:0000256" key="1">
    <source>
        <dbReference type="ARBA" id="ARBA00022679"/>
    </source>
</evidence>
<comment type="caution">
    <text evidence="4">The sequence shown here is derived from an EMBL/GenBank/DDBJ whole genome shotgun (WGS) entry which is preliminary data.</text>
</comment>
<name>A0ABT1RYU1_9FIRM</name>
<keyword evidence="5" id="KW-1185">Reference proteome</keyword>
<dbReference type="Proteomes" id="UP001524473">
    <property type="component" value="Unassembled WGS sequence"/>
</dbReference>
<dbReference type="InterPro" id="IPR043519">
    <property type="entry name" value="NT_sf"/>
</dbReference>
<sequence>MKQSLDRMTHSISGILGNSLLALYLYGSVALNDFQQGWSDIDILCFTRLPLTDKQVESLLFLRQELLLDEPANPYFRSFEGAFLPLKQFLHGSSGRAVYWGTSGQRVTENYTLDVFSMTSLLTQGLLLSGDEVRSCFSPPCLKELQCGVLSHFHTIRRYGAAPDSSLYACGWLLDISRCLYTLQTGRVAAKTAAGEWALQNGLCPVEQSLRKALEVRKHPLLYRDTLAYQKWAASLGPDIQSYADVLEAEL</sequence>
<evidence type="ECO:0000313" key="5">
    <source>
        <dbReference type="Proteomes" id="UP001524473"/>
    </source>
</evidence>
<dbReference type="GeneID" id="90533710"/>
<evidence type="ECO:0000259" key="2">
    <source>
        <dbReference type="Pfam" id="PF01909"/>
    </source>
</evidence>
<dbReference type="Gene3D" id="3.30.460.10">
    <property type="entry name" value="Beta Polymerase, domain 2"/>
    <property type="match status" value="1"/>
</dbReference>
<dbReference type="SUPFAM" id="SSF81301">
    <property type="entry name" value="Nucleotidyltransferase"/>
    <property type="match status" value="1"/>
</dbReference>
<organism evidence="4 5">
    <name type="scientific">Neglectibacter timonensis</name>
    <dbReference type="NCBI Taxonomy" id="1776382"/>
    <lineage>
        <taxon>Bacteria</taxon>
        <taxon>Bacillati</taxon>
        <taxon>Bacillota</taxon>
        <taxon>Clostridia</taxon>
        <taxon>Eubacteriales</taxon>
        <taxon>Oscillospiraceae</taxon>
        <taxon>Neglectibacter</taxon>
    </lineage>
</organism>
<dbReference type="Pfam" id="PF13427">
    <property type="entry name" value="AadA_C"/>
    <property type="match status" value="1"/>
</dbReference>
<keyword evidence="1" id="KW-0808">Transferase</keyword>
<feature type="domain" description="Adenylyltransferase AadA C-terminal" evidence="3">
    <location>
        <begin position="173"/>
        <end position="201"/>
    </location>
</feature>
<protein>
    <submittedName>
        <fullName evidence="4">DUF4111 domain-containing protein</fullName>
    </submittedName>
</protein>
<evidence type="ECO:0000259" key="3">
    <source>
        <dbReference type="Pfam" id="PF13427"/>
    </source>
</evidence>
<dbReference type="EMBL" id="JANFZH010000015">
    <property type="protein sequence ID" value="MCQ4839809.1"/>
    <property type="molecule type" value="Genomic_DNA"/>
</dbReference>
<dbReference type="InterPro" id="IPR002934">
    <property type="entry name" value="Polymerase_NTP_transf_dom"/>
</dbReference>
<dbReference type="InterPro" id="IPR025184">
    <property type="entry name" value="AadA_C"/>
</dbReference>
<dbReference type="Pfam" id="PF01909">
    <property type="entry name" value="NTP_transf_2"/>
    <property type="match status" value="1"/>
</dbReference>
<proteinExistence type="predicted"/>
<feature type="domain" description="Polymerase nucleotidyl transferase" evidence="2">
    <location>
        <begin position="22"/>
        <end position="59"/>
    </location>
</feature>
<dbReference type="RefSeq" id="WP_066867032.1">
    <property type="nucleotide sequence ID" value="NZ_CABKVV010000014.1"/>
</dbReference>
<gene>
    <name evidence="4" type="ORF">NE695_07770</name>
</gene>
<reference evidence="4 5" key="1">
    <citation type="submission" date="2022-06" db="EMBL/GenBank/DDBJ databases">
        <title>Isolation of gut microbiota from human fecal samples.</title>
        <authorList>
            <person name="Pamer E.G."/>
            <person name="Barat B."/>
            <person name="Waligurski E."/>
            <person name="Medina S."/>
            <person name="Paddock L."/>
            <person name="Mostad J."/>
        </authorList>
    </citation>
    <scope>NUCLEOTIDE SEQUENCE [LARGE SCALE GENOMIC DNA]</scope>
    <source>
        <strain evidence="4 5">DFI.9.73</strain>
    </source>
</reference>